<dbReference type="EMBL" id="CP049142">
    <property type="protein sequence ID" value="QIE91384.1"/>
    <property type="molecule type" value="Genomic_DNA"/>
</dbReference>
<sequence length="226" mass="25299">MHDSHFDDLLLQVEHYSCYPNLLPWVGGGYSASPLKLLILGESHYLPEEVTYHHDPEAWYAGVDLPADNSVAWMWTRGVVAKGLETNWQGKSKTIFRRLSVSLAEAGFSNGAAPFASLAYMNYFQRPAEVTGDSIRVSDLDRKVSAKVLEEVAQVLQPHAIVFCTKLAWNAAVSQELIESLRAAGRVVDHTPHPASAWWYRTARKRQGRNGHEVFLDILRAATQPE</sequence>
<gene>
    <name evidence="1" type="ORF">G5B91_34115</name>
</gene>
<organism evidence="1 2">
    <name type="scientific">Pseudomonas nitroreducens</name>
    <dbReference type="NCBI Taxonomy" id="46680"/>
    <lineage>
        <taxon>Bacteria</taxon>
        <taxon>Pseudomonadati</taxon>
        <taxon>Pseudomonadota</taxon>
        <taxon>Gammaproteobacteria</taxon>
        <taxon>Pseudomonadales</taxon>
        <taxon>Pseudomonadaceae</taxon>
        <taxon>Pseudomonas</taxon>
    </lineage>
</organism>
<evidence type="ECO:0000313" key="1">
    <source>
        <dbReference type="EMBL" id="QIE91384.1"/>
    </source>
</evidence>
<protein>
    <recommendedName>
        <fullName evidence="3">Uracil-DNA glycosylase-like domain-containing protein</fullName>
    </recommendedName>
</protein>
<accession>A0A6G6J809</accession>
<evidence type="ECO:0008006" key="3">
    <source>
        <dbReference type="Google" id="ProtNLM"/>
    </source>
</evidence>
<proteinExistence type="predicted"/>
<dbReference type="RefSeq" id="WP_024767812.1">
    <property type="nucleotide sequence ID" value="NZ_CP049142.1"/>
</dbReference>
<dbReference type="Proteomes" id="UP000501063">
    <property type="component" value="Plasmid pPniHBP1_1"/>
</dbReference>
<reference evidence="1 2" key="1">
    <citation type="submission" date="2020-02" db="EMBL/GenBank/DDBJ databases">
        <title>Integrative conjugative elements (ICEs) and plasmids drive adaptation of Pseudomonas nitroreducens strain HBP1 to wastewater environment.</title>
        <authorList>
            <person name="Sentchilo V."/>
            <person name="Carraro N."/>
            <person name="Bertelli C."/>
            <person name="van der Meer J.R."/>
        </authorList>
    </citation>
    <scope>NUCLEOTIDE SEQUENCE [LARGE SCALE GENOMIC DNA]</scope>
    <source>
        <strain evidence="1 2">HBP1</strain>
        <plasmid evidence="2">ppnihbp1_1</plasmid>
    </source>
</reference>
<evidence type="ECO:0000313" key="2">
    <source>
        <dbReference type="Proteomes" id="UP000501063"/>
    </source>
</evidence>
<geneLocation type="plasmid" evidence="2">
    <name>ppnihbp1_1</name>
</geneLocation>
<keyword evidence="1" id="KW-0614">Plasmid</keyword>
<dbReference type="KEGG" id="pnt:G5B91_34115"/>
<name>A0A6G6J809_PSENT</name>
<dbReference type="AlphaFoldDB" id="A0A6G6J809"/>